<dbReference type="Proteomes" id="UP000069697">
    <property type="component" value="Unassembled WGS sequence"/>
</dbReference>
<dbReference type="EMBL" id="BCNV01000001">
    <property type="protein sequence ID" value="GAS80007.1"/>
    <property type="molecule type" value="Genomic_DNA"/>
</dbReference>
<evidence type="ECO:0000313" key="6">
    <source>
        <dbReference type="Proteomes" id="UP000187134"/>
    </source>
</evidence>
<sequence length="307" mass="32846">MKHKKGLAATLALCVSLTAGGASVLAFSDVKDEGQKSVVDSLKSKGIVNGVTADLFRPDLALSEPQGVQLIVNAFGLKNAYAASSAQDKISPDTWYADAVQAATQNGLSIPVELNPQGKMTREQFVILLHEGINTTGTYPVIMKYNLVKDENKIGKDAISAVQNLLNMNIIELDKDGNFRPDQSLTRMEAASMIFNALEFVDKHGNGGSAEPAPTNPGEGQQAIVPEVTTTKVDDKTTKVKLSAEMPHPGYGLKIDDVKLEKDGRAIVLYSIIQPDPDMMYPMVITNVTAEADIPTGYTAEAQPSGK</sequence>
<feature type="chain" id="PRO_5038211381" evidence="1">
    <location>
        <begin position="22"/>
        <end position="307"/>
    </location>
</feature>
<feature type="signal peptide" evidence="1">
    <location>
        <begin position="1"/>
        <end position="21"/>
    </location>
</feature>
<feature type="domain" description="SLH" evidence="2">
    <location>
        <begin position="83"/>
        <end position="143"/>
    </location>
</feature>
<protein>
    <submittedName>
        <fullName evidence="3">S-layer domain protein</fullName>
    </submittedName>
</protein>
<evidence type="ECO:0000259" key="2">
    <source>
        <dbReference type="PROSITE" id="PS51272"/>
    </source>
</evidence>
<feature type="domain" description="SLH" evidence="2">
    <location>
        <begin position="145"/>
        <end position="208"/>
    </location>
</feature>
<evidence type="ECO:0000313" key="3">
    <source>
        <dbReference type="EMBL" id="GAS80007.1"/>
    </source>
</evidence>
<organism evidence="3 5">
    <name type="scientific">Paenibacillus amylolyticus</name>
    <dbReference type="NCBI Taxonomy" id="1451"/>
    <lineage>
        <taxon>Bacteria</taxon>
        <taxon>Bacillati</taxon>
        <taxon>Bacillota</taxon>
        <taxon>Bacilli</taxon>
        <taxon>Bacillales</taxon>
        <taxon>Paenibacillaceae</taxon>
        <taxon>Paenibacillus</taxon>
    </lineage>
</organism>
<evidence type="ECO:0000256" key="1">
    <source>
        <dbReference type="SAM" id="SignalP"/>
    </source>
</evidence>
<keyword evidence="1" id="KW-0732">Signal</keyword>
<gene>
    <name evidence="4" type="ORF">BK131_12620</name>
    <name evidence="3" type="ORF">PAHA3_0071</name>
</gene>
<dbReference type="OrthoDB" id="1738667at2"/>
<dbReference type="InterPro" id="IPR001119">
    <property type="entry name" value="SLH_dom"/>
</dbReference>
<reference evidence="5" key="2">
    <citation type="submission" date="2016-01" db="EMBL/GenBank/DDBJ databases">
        <title>Draft Genome Sequence of Paenibacillus amylolyticus Heshi-A3 that Was Isolated from Fermented Rice Bran with Aging Salted Mackerel, Which Was Named Heshiko as Traditional Fermented Seafood in Japan.</title>
        <authorList>
            <person name="Akuzawa S."/>
            <person name="Nakagawa J."/>
            <person name="Kanekatsu T."/>
            <person name="Kubota E."/>
            <person name="Ohtake R."/>
            <person name="Suzuki T."/>
            <person name="Kanesaki Y."/>
        </authorList>
    </citation>
    <scope>NUCLEOTIDE SEQUENCE [LARGE SCALE GENOMIC DNA]</scope>
    <source>
        <strain evidence="5">Heshi-A3</strain>
    </source>
</reference>
<dbReference type="Pfam" id="PF00395">
    <property type="entry name" value="SLH"/>
    <property type="match status" value="3"/>
</dbReference>
<accession>A0A100VHP0</accession>
<dbReference type="AlphaFoldDB" id="A0A100VHP0"/>
<dbReference type="RefSeq" id="WP_062832972.1">
    <property type="nucleotide sequence ID" value="NZ_BCNV01000001.1"/>
</dbReference>
<dbReference type="Proteomes" id="UP000187134">
    <property type="component" value="Unassembled WGS sequence"/>
</dbReference>
<reference evidence="3 5" key="1">
    <citation type="journal article" date="2016" name="Genome Announc.">
        <title>Draft Genome Sequence of Paenibacillus amylolyticus Heshi-A3, Isolated from Fermented Rice Bran in a Japanese Fermented Seafood Dish.</title>
        <authorList>
            <person name="Akuzawa S."/>
            <person name="Nagaoka J."/>
            <person name="Kanekatsu M."/>
            <person name="Kubota E."/>
            <person name="Ohtake R."/>
            <person name="Suzuki T."/>
            <person name="Kanesaki Y."/>
        </authorList>
    </citation>
    <scope>NUCLEOTIDE SEQUENCE [LARGE SCALE GENOMIC DNA]</scope>
    <source>
        <strain evidence="3 5">Heshi-A3</strain>
    </source>
</reference>
<reference evidence="4 6" key="3">
    <citation type="submission" date="2016-11" db="EMBL/GenBank/DDBJ databases">
        <title>Paenibacillus species isolates.</title>
        <authorList>
            <person name="Beno S.M."/>
        </authorList>
    </citation>
    <scope>NUCLEOTIDE SEQUENCE [LARGE SCALE GENOMIC DNA]</scope>
    <source>
        <strain evidence="4 6">FSL H8-0246</strain>
    </source>
</reference>
<proteinExistence type="predicted"/>
<name>A0A100VHP0_PAEAM</name>
<evidence type="ECO:0000313" key="4">
    <source>
        <dbReference type="EMBL" id="OMF14313.1"/>
    </source>
</evidence>
<dbReference type="PROSITE" id="PS51272">
    <property type="entry name" value="SLH"/>
    <property type="match status" value="2"/>
</dbReference>
<dbReference type="EMBL" id="MRTJ01000003">
    <property type="protein sequence ID" value="OMF14313.1"/>
    <property type="molecule type" value="Genomic_DNA"/>
</dbReference>
<comment type="caution">
    <text evidence="3">The sequence shown here is derived from an EMBL/GenBank/DDBJ whole genome shotgun (WGS) entry which is preliminary data.</text>
</comment>
<evidence type="ECO:0000313" key="5">
    <source>
        <dbReference type="Proteomes" id="UP000069697"/>
    </source>
</evidence>